<dbReference type="GO" id="GO:0003677">
    <property type="term" value="F:DNA binding"/>
    <property type="evidence" value="ECO:0007669"/>
    <property type="project" value="InterPro"/>
</dbReference>
<protein>
    <submittedName>
        <fullName evidence="1">HTH_XRE domain containing protein</fullName>
    </submittedName>
</protein>
<dbReference type="EMBL" id="LR798190">
    <property type="protein sequence ID" value="CAB5079713.1"/>
    <property type="molecule type" value="Genomic_DNA"/>
</dbReference>
<organism evidence="1">
    <name type="scientific">uncultured Caudovirales phage</name>
    <dbReference type="NCBI Taxonomy" id="2100421"/>
    <lineage>
        <taxon>Viruses</taxon>
        <taxon>Duplodnaviria</taxon>
        <taxon>Heunggongvirae</taxon>
        <taxon>Uroviricota</taxon>
        <taxon>Caudoviricetes</taxon>
        <taxon>Peduoviridae</taxon>
        <taxon>Maltschvirus</taxon>
        <taxon>Maltschvirus maltsch</taxon>
    </lineage>
</organism>
<dbReference type="Gene3D" id="1.10.260.40">
    <property type="entry name" value="lambda repressor-like DNA-binding domains"/>
    <property type="match status" value="1"/>
</dbReference>
<sequence>MPKSLPNPRERRHKVGLTMMELAARAKCGYQTVSRCEHACRYPRDFEVRRRYLSALGLNE</sequence>
<dbReference type="InterPro" id="IPR001387">
    <property type="entry name" value="Cro/C1-type_HTH"/>
</dbReference>
<evidence type="ECO:0000313" key="1">
    <source>
        <dbReference type="EMBL" id="CAB5079713.1"/>
    </source>
</evidence>
<reference evidence="1" key="1">
    <citation type="submission" date="2020-05" db="EMBL/GenBank/DDBJ databases">
        <authorList>
            <person name="Chiriac C."/>
            <person name="Salcher M."/>
            <person name="Ghai R."/>
            <person name="Kavagutti S V."/>
        </authorList>
    </citation>
    <scope>NUCLEOTIDE SEQUENCE</scope>
</reference>
<dbReference type="CDD" id="cd00093">
    <property type="entry name" value="HTH_XRE"/>
    <property type="match status" value="1"/>
</dbReference>
<accession>A0A6J7VL73</accession>
<gene>
    <name evidence="1" type="ORF">UFOVP141_33</name>
</gene>
<proteinExistence type="predicted"/>
<dbReference type="SUPFAM" id="SSF47413">
    <property type="entry name" value="lambda repressor-like DNA-binding domains"/>
    <property type="match status" value="1"/>
</dbReference>
<dbReference type="InterPro" id="IPR010982">
    <property type="entry name" value="Lambda_DNA-bd_dom_sf"/>
</dbReference>
<name>A0A6J7VL73_9CAUD</name>